<sequence length="116" mass="12716">MRRAGLLLATAGLLGLAALPAAAQGDMTRGQVRSMLVTALQLDLLARECDFYMSPAQRVEIARIRKATADALELTDAQVGALRNELDGMIQKDRTRVCLEDERVYRQTLDALTQGK</sequence>
<feature type="chain" id="PRO_5012334904" evidence="1">
    <location>
        <begin position="24"/>
        <end position="116"/>
    </location>
</feature>
<accession>A0A286GIJ8</accession>
<reference evidence="3" key="1">
    <citation type="submission" date="2017-09" db="EMBL/GenBank/DDBJ databases">
        <authorList>
            <person name="Varghese N."/>
            <person name="Submissions S."/>
        </authorList>
    </citation>
    <scope>NUCLEOTIDE SEQUENCE [LARGE SCALE GENOMIC DNA]</scope>
    <source>
        <strain evidence="3">USBA 140</strain>
    </source>
</reference>
<dbReference type="RefSeq" id="WP_097279266.1">
    <property type="nucleotide sequence ID" value="NZ_OCNJ01000004.1"/>
</dbReference>
<name>A0A286GIJ8_9PROT</name>
<evidence type="ECO:0000313" key="2">
    <source>
        <dbReference type="EMBL" id="SOD95363.1"/>
    </source>
</evidence>
<organism evidence="2 3">
    <name type="scientific">Caenispirillum bisanense</name>
    <dbReference type="NCBI Taxonomy" id="414052"/>
    <lineage>
        <taxon>Bacteria</taxon>
        <taxon>Pseudomonadati</taxon>
        <taxon>Pseudomonadota</taxon>
        <taxon>Alphaproteobacteria</taxon>
        <taxon>Rhodospirillales</taxon>
        <taxon>Novispirillaceae</taxon>
        <taxon>Caenispirillum</taxon>
    </lineage>
</organism>
<protein>
    <submittedName>
        <fullName evidence="2">Uncharacterized protein</fullName>
    </submittedName>
</protein>
<proteinExistence type="predicted"/>
<evidence type="ECO:0000313" key="3">
    <source>
        <dbReference type="Proteomes" id="UP000219621"/>
    </source>
</evidence>
<keyword evidence="3" id="KW-1185">Reference proteome</keyword>
<dbReference type="Proteomes" id="UP000219621">
    <property type="component" value="Unassembled WGS sequence"/>
</dbReference>
<evidence type="ECO:0000256" key="1">
    <source>
        <dbReference type="SAM" id="SignalP"/>
    </source>
</evidence>
<dbReference type="EMBL" id="OCNJ01000004">
    <property type="protein sequence ID" value="SOD95363.1"/>
    <property type="molecule type" value="Genomic_DNA"/>
</dbReference>
<keyword evidence="1" id="KW-0732">Signal</keyword>
<feature type="signal peptide" evidence="1">
    <location>
        <begin position="1"/>
        <end position="23"/>
    </location>
</feature>
<dbReference type="AlphaFoldDB" id="A0A286GIJ8"/>
<gene>
    <name evidence="2" type="ORF">SAMN05421508_104315</name>
</gene>